<accession>A0AAW0E6F8</accession>
<keyword evidence="1" id="KW-0472">Membrane</keyword>
<name>A0AAW0E6F8_9AGAR</name>
<keyword evidence="1" id="KW-0812">Transmembrane</keyword>
<evidence type="ECO:0000313" key="2">
    <source>
        <dbReference type="EMBL" id="KAK7059567.1"/>
    </source>
</evidence>
<keyword evidence="3" id="KW-1185">Reference proteome</keyword>
<reference evidence="2 3" key="1">
    <citation type="journal article" date="2024" name="J Genomics">
        <title>Draft genome sequencing and assembly of Favolaschia claudopus CIRM-BRFM 2984 isolated from oak limbs.</title>
        <authorList>
            <person name="Navarro D."/>
            <person name="Drula E."/>
            <person name="Chaduli D."/>
            <person name="Cazenave R."/>
            <person name="Ahrendt S."/>
            <person name="Wang J."/>
            <person name="Lipzen A."/>
            <person name="Daum C."/>
            <person name="Barry K."/>
            <person name="Grigoriev I.V."/>
            <person name="Favel A."/>
            <person name="Rosso M.N."/>
            <person name="Martin F."/>
        </authorList>
    </citation>
    <scope>NUCLEOTIDE SEQUENCE [LARGE SCALE GENOMIC DNA]</scope>
    <source>
        <strain evidence="2 3">CIRM-BRFM 2984</strain>
    </source>
</reference>
<proteinExistence type="predicted"/>
<sequence>MANSAAMPQQRGFTEDTCLWEISQVTKYRPRRLLSAVTFSLPLLLSTLSALVHSYVRTTVECIGVWKLSSLSSSSSVLRPGFNFWRKFKATHEGSINVFGSSLAGLPDNSISDALRVAAGDAAWTRGREGCGNCDREMALPEHRRDEETMRVEEPCGRGAHGCETAPPAKMCGVLYYAQSWRVEGGLLRY</sequence>
<dbReference type="Proteomes" id="UP001362999">
    <property type="component" value="Unassembled WGS sequence"/>
</dbReference>
<evidence type="ECO:0000313" key="3">
    <source>
        <dbReference type="Proteomes" id="UP001362999"/>
    </source>
</evidence>
<comment type="caution">
    <text evidence="2">The sequence shown here is derived from an EMBL/GenBank/DDBJ whole genome shotgun (WGS) entry which is preliminary data.</text>
</comment>
<dbReference type="AlphaFoldDB" id="A0AAW0E6F8"/>
<dbReference type="EMBL" id="JAWWNJ010000003">
    <property type="protein sequence ID" value="KAK7059567.1"/>
    <property type="molecule type" value="Genomic_DNA"/>
</dbReference>
<protein>
    <submittedName>
        <fullName evidence="2">Uncharacterized protein</fullName>
    </submittedName>
</protein>
<keyword evidence="1" id="KW-1133">Transmembrane helix</keyword>
<gene>
    <name evidence="2" type="ORF">R3P38DRAFT_2758985</name>
</gene>
<feature type="transmembrane region" description="Helical" evidence="1">
    <location>
        <begin position="33"/>
        <end position="56"/>
    </location>
</feature>
<evidence type="ECO:0000256" key="1">
    <source>
        <dbReference type="SAM" id="Phobius"/>
    </source>
</evidence>
<organism evidence="2 3">
    <name type="scientific">Favolaschia claudopus</name>
    <dbReference type="NCBI Taxonomy" id="2862362"/>
    <lineage>
        <taxon>Eukaryota</taxon>
        <taxon>Fungi</taxon>
        <taxon>Dikarya</taxon>
        <taxon>Basidiomycota</taxon>
        <taxon>Agaricomycotina</taxon>
        <taxon>Agaricomycetes</taxon>
        <taxon>Agaricomycetidae</taxon>
        <taxon>Agaricales</taxon>
        <taxon>Marasmiineae</taxon>
        <taxon>Mycenaceae</taxon>
        <taxon>Favolaschia</taxon>
    </lineage>
</organism>